<evidence type="ECO:0000256" key="1">
    <source>
        <dbReference type="ARBA" id="ARBA00004613"/>
    </source>
</evidence>
<dbReference type="PROSITE" id="PS00135">
    <property type="entry name" value="TRYPSIN_SER"/>
    <property type="match status" value="1"/>
</dbReference>
<dbReference type="CDD" id="cd00033">
    <property type="entry name" value="CCP"/>
    <property type="match status" value="4"/>
</dbReference>
<evidence type="ECO:0000256" key="7">
    <source>
        <dbReference type="PROSITE-ProRule" id="PRU00302"/>
    </source>
</evidence>
<sequence>MCTSATIWCLLSLMLLDITSTIDIKGFCHNESHDCECGSSGEMINVRVSGCSYVKRFGFRCRPCEGHKRENTCPNYALCKTCAQGLEACETCPWGRYGRWCTSTCSCQNGANCDKDTGECRCLPGFSGTYCELRDGCEPPAHPEGILVVTMVPAHLPKIIHYNCQIIHYNCPAGFKRIGAGTINCQNDGSWNGIPPYCERQVPCAPLPDVPRSLPQVHNSSAGVRDIHHNGTIVNYACASGYELVGAKSLECRQDGTWSADVPLCLHVSEREVTCSTKANQILDEYMDTPVRVRCPPGCGLVPGPVVGTHQYHMVSALCRSAVHAGRVNNAGGAVHLQAAGAYADFLPSTAHGVSSANFSNLGTSFKFVTVDDSQWRIPEEGCPQTWMDAGSACLYAAQRSRPYDASRNLCRNFGAEVPATRDDDNATMTLLSEFLGAKGIGATWLSDRAFQSYSVDLRNNRSLASDGSCFSLNAQDTKNPQMVMQPCSQSLPVVCSALKTLKLVQCEDPGSIKDGSALVEKSGSYGSFLEGSRIVYSCKELRYLSGQATITCTSNGTWSAEKPRCIPVVTCEEPGLPDHGTIRVLPPIRGGDPRRGPVRGKSRAGSGLVRLQRPLSLSSTMYDNADGEEQGASSVVLPPGHYRVGSRAEYGCLPQYEMTGSSVRRCLSSGEWSGVPTTCIPVCGRSDSPRSPLIWNGNASDLGQWPWQAAISVRNAGSDDDAKEDAKEDAKKDEWVLNCGGSLLSESWVLTAAHCVTYESSRTVIPRDILRVAMGKHYRQNDKDDQHVQVRQVREIHVNFDYDPNSFENDIALLQLEEPVELSPRVRPVCLPSDRSARVHLQEGALGVVTGWGLTETGEYAGVLSEAVLPVVQNEKCQKAYETAGVPLTISEAMFCAGHANGTSDACSGDSGGPMVFVDDTVTTERRWILEGVVSWGSPTGCAVANQYGGFTRVHSFLNWIRQFV</sequence>
<dbReference type="InterPro" id="IPR033116">
    <property type="entry name" value="TRYPSIN_SER"/>
</dbReference>
<dbReference type="FunFam" id="2.40.10.10:FF:000183">
    <property type="entry name" value="Complement component 1, s subcomponent"/>
    <property type="match status" value="1"/>
</dbReference>
<keyword evidence="2" id="KW-0964">Secreted</keyword>
<dbReference type="SUPFAM" id="SSF69848">
    <property type="entry name" value="LCCL domain"/>
    <property type="match status" value="1"/>
</dbReference>
<keyword evidence="7" id="KW-0768">Sushi</keyword>
<evidence type="ECO:0000256" key="2">
    <source>
        <dbReference type="ARBA" id="ARBA00022525"/>
    </source>
</evidence>
<dbReference type="SMART" id="SM00020">
    <property type="entry name" value="Tryp_SPc"/>
    <property type="match status" value="1"/>
</dbReference>
<dbReference type="Gene3D" id="3.10.100.10">
    <property type="entry name" value="Mannose-Binding Protein A, subunit A"/>
    <property type="match status" value="1"/>
</dbReference>
<keyword evidence="6" id="KW-0245">EGF-like domain</keyword>
<dbReference type="SUPFAM" id="SSF50494">
    <property type="entry name" value="Trypsin-like serine proteases"/>
    <property type="match status" value="1"/>
</dbReference>
<feature type="region of interest" description="Disordered" evidence="9">
    <location>
        <begin position="583"/>
        <end position="606"/>
    </location>
</feature>
<feature type="domain" description="Sushi" evidence="14">
    <location>
        <begin position="505"/>
        <end position="568"/>
    </location>
</feature>
<dbReference type="FunFam" id="2.10.70.10:FF:000181">
    <property type="entry name" value="Proclotting enzyme precursor, putative"/>
    <property type="match status" value="1"/>
</dbReference>
<reference evidence="15" key="1">
    <citation type="journal article" date="2014" name="Dev. Comp. Immunol.">
        <title>IrFC - An Ixodes ricinus injury-responsive molecule related to Limulus Factor C.</title>
        <authorList>
            <person name="Urbanova V."/>
            <person name="Hartmann D."/>
            <person name="Grunclova L."/>
            <person name="Sima R."/>
            <person name="Flemming T."/>
            <person name="Hajdusek O."/>
            <person name="Kopacek P."/>
        </authorList>
    </citation>
    <scope>NUCLEOTIDE SEQUENCE</scope>
</reference>
<dbReference type="AlphaFoldDB" id="A0A076EAZ7"/>
<comment type="similarity">
    <text evidence="5">Belongs to the peptidase S1 family. CLIP subfamily.</text>
</comment>
<dbReference type="PROSITE" id="PS50820">
    <property type="entry name" value="LCCL"/>
    <property type="match status" value="1"/>
</dbReference>
<feature type="domain" description="Sushi" evidence="14">
    <location>
        <begin position="135"/>
        <end position="200"/>
    </location>
</feature>
<evidence type="ECO:0000256" key="4">
    <source>
        <dbReference type="ARBA" id="ARBA00023157"/>
    </source>
</evidence>
<dbReference type="PRINTS" id="PR00722">
    <property type="entry name" value="CHYMOTRYPSIN"/>
</dbReference>
<feature type="chain" id="PRO_5001711157" evidence="10">
    <location>
        <begin position="22"/>
        <end position="966"/>
    </location>
</feature>
<feature type="disulfide bond" evidence="7">
    <location>
        <begin position="653"/>
        <end position="680"/>
    </location>
</feature>
<dbReference type="SMART" id="SM00603">
    <property type="entry name" value="LCCL"/>
    <property type="match status" value="1"/>
</dbReference>
<evidence type="ECO:0000259" key="12">
    <source>
        <dbReference type="PROSITE" id="PS50240"/>
    </source>
</evidence>
<dbReference type="CDD" id="cd00190">
    <property type="entry name" value="Tryp_SPc"/>
    <property type="match status" value="1"/>
</dbReference>
<organism evidence="15">
    <name type="scientific">Ixodes ricinus</name>
    <name type="common">Common tick</name>
    <name type="synonym">Acarus ricinus</name>
    <dbReference type="NCBI Taxonomy" id="34613"/>
    <lineage>
        <taxon>Eukaryota</taxon>
        <taxon>Metazoa</taxon>
        <taxon>Ecdysozoa</taxon>
        <taxon>Arthropoda</taxon>
        <taxon>Chelicerata</taxon>
        <taxon>Arachnida</taxon>
        <taxon>Acari</taxon>
        <taxon>Parasitiformes</taxon>
        <taxon>Ixodida</taxon>
        <taxon>Ixodoidea</taxon>
        <taxon>Ixodidae</taxon>
        <taxon>Ixodinae</taxon>
        <taxon>Ixodes</taxon>
    </lineage>
</organism>
<dbReference type="SUPFAM" id="SSF56436">
    <property type="entry name" value="C-type lectin-like"/>
    <property type="match status" value="1"/>
</dbReference>
<dbReference type="Gene3D" id="2.40.10.10">
    <property type="entry name" value="Trypsin-like serine proteases"/>
    <property type="match status" value="1"/>
</dbReference>
<feature type="signal peptide" evidence="10">
    <location>
        <begin position="1"/>
        <end position="21"/>
    </location>
</feature>
<dbReference type="PROSITE" id="PS50923">
    <property type="entry name" value="SUSHI"/>
    <property type="match status" value="4"/>
</dbReference>
<dbReference type="SMART" id="SM00032">
    <property type="entry name" value="CCP"/>
    <property type="match status" value="4"/>
</dbReference>
<evidence type="ECO:0000259" key="11">
    <source>
        <dbReference type="PROSITE" id="PS50026"/>
    </source>
</evidence>
<feature type="disulfide bond" evidence="6">
    <location>
        <begin position="122"/>
        <end position="131"/>
    </location>
</feature>
<dbReference type="InterPro" id="IPR051487">
    <property type="entry name" value="Ser/Thr_Proteases_Immune/Dev"/>
</dbReference>
<keyword evidence="4 6" id="KW-1015">Disulfide bond</keyword>
<dbReference type="InterPro" id="IPR016187">
    <property type="entry name" value="CTDL_fold"/>
</dbReference>
<dbReference type="PROSITE" id="PS50240">
    <property type="entry name" value="TRYPSIN_DOM"/>
    <property type="match status" value="1"/>
</dbReference>
<feature type="disulfide bond" evidence="7">
    <location>
        <begin position="171"/>
        <end position="198"/>
    </location>
</feature>
<proteinExistence type="evidence at transcript level"/>
<evidence type="ECO:0000256" key="6">
    <source>
        <dbReference type="PROSITE-ProRule" id="PRU00076"/>
    </source>
</evidence>
<dbReference type="PROSITE" id="PS00134">
    <property type="entry name" value="TRYPSIN_HIS"/>
    <property type="match status" value="1"/>
</dbReference>
<feature type="domain" description="Sushi" evidence="14">
    <location>
        <begin position="624"/>
        <end position="682"/>
    </location>
</feature>
<evidence type="ECO:0000256" key="5">
    <source>
        <dbReference type="ARBA" id="ARBA00024195"/>
    </source>
</evidence>
<dbReference type="PANTHER" id="PTHR24256">
    <property type="entry name" value="TRYPTASE-RELATED"/>
    <property type="match status" value="1"/>
</dbReference>
<evidence type="ECO:0000256" key="9">
    <source>
        <dbReference type="SAM" id="MobiDB-lite"/>
    </source>
</evidence>
<protein>
    <submittedName>
        <fullName evidence="15">Limulus factor C-related multidomain serine protease</fullName>
    </submittedName>
</protein>
<evidence type="ECO:0000313" key="15">
    <source>
        <dbReference type="EMBL" id="AII02148.1"/>
    </source>
</evidence>
<dbReference type="InterPro" id="IPR000742">
    <property type="entry name" value="EGF"/>
</dbReference>
<feature type="domain" description="Peptidase S1" evidence="12">
    <location>
        <begin position="695"/>
        <end position="966"/>
    </location>
</feature>
<keyword evidence="3 10" id="KW-0732">Signal</keyword>
<keyword evidence="8" id="KW-0378">Hydrolase</keyword>
<dbReference type="Pfam" id="PF00089">
    <property type="entry name" value="Trypsin"/>
    <property type="match status" value="1"/>
</dbReference>
<dbReference type="PROSITE" id="PS01186">
    <property type="entry name" value="EGF_2"/>
    <property type="match status" value="1"/>
</dbReference>
<dbReference type="Gene3D" id="2.170.300.10">
    <property type="entry name" value="Tie2 ligand-binding domain superfamily"/>
    <property type="match status" value="1"/>
</dbReference>
<feature type="domain" description="Sushi" evidence="14">
    <location>
        <begin position="202"/>
        <end position="267"/>
    </location>
</feature>
<dbReference type="InterPro" id="IPR001314">
    <property type="entry name" value="Peptidase_S1A"/>
</dbReference>
<dbReference type="InterPro" id="IPR004043">
    <property type="entry name" value="LCCL"/>
</dbReference>
<keyword evidence="8" id="KW-0720">Serine protease</keyword>
<dbReference type="SUPFAM" id="SSF57535">
    <property type="entry name" value="Complement control module/SCR domain"/>
    <property type="match status" value="3"/>
</dbReference>
<dbReference type="Gene3D" id="2.10.70.10">
    <property type="entry name" value="Complement Module, domain 1"/>
    <property type="match status" value="4"/>
</dbReference>
<dbReference type="GO" id="GO:0005576">
    <property type="term" value="C:extracellular region"/>
    <property type="evidence" value="ECO:0007669"/>
    <property type="project" value="UniProtKB-SubCell"/>
</dbReference>
<feature type="disulfide bond" evidence="7">
    <location>
        <begin position="539"/>
        <end position="566"/>
    </location>
</feature>
<dbReference type="InterPro" id="IPR036609">
    <property type="entry name" value="LCCL_sf"/>
</dbReference>
<feature type="disulfide bond" evidence="7">
    <location>
        <begin position="238"/>
        <end position="265"/>
    </location>
</feature>
<dbReference type="Pfam" id="PF03815">
    <property type="entry name" value="LCCL"/>
    <property type="match status" value="1"/>
</dbReference>
<dbReference type="InterPro" id="IPR018114">
    <property type="entry name" value="TRYPSIN_HIS"/>
</dbReference>
<dbReference type="InterPro" id="IPR002049">
    <property type="entry name" value="LE_dom"/>
</dbReference>
<dbReference type="PROSITE" id="PS00022">
    <property type="entry name" value="EGF_1"/>
    <property type="match status" value="1"/>
</dbReference>
<dbReference type="EMBL" id="KJ150729">
    <property type="protein sequence ID" value="AII02148.1"/>
    <property type="molecule type" value="mRNA"/>
</dbReference>
<dbReference type="InterPro" id="IPR001254">
    <property type="entry name" value="Trypsin_dom"/>
</dbReference>
<evidence type="ECO:0000256" key="10">
    <source>
        <dbReference type="SAM" id="SignalP"/>
    </source>
</evidence>
<feature type="domain" description="EGF-like" evidence="11">
    <location>
        <begin position="97"/>
        <end position="132"/>
    </location>
</feature>
<comment type="subcellular location">
    <subcellularLocation>
        <location evidence="1">Secreted</location>
    </subcellularLocation>
</comment>
<dbReference type="Pfam" id="PF00084">
    <property type="entry name" value="Sushi"/>
    <property type="match status" value="4"/>
</dbReference>
<dbReference type="GO" id="GO:0004252">
    <property type="term" value="F:serine-type endopeptidase activity"/>
    <property type="evidence" value="ECO:0007669"/>
    <property type="project" value="InterPro"/>
</dbReference>
<evidence type="ECO:0000259" key="14">
    <source>
        <dbReference type="PROSITE" id="PS50923"/>
    </source>
</evidence>
<keyword evidence="8 15" id="KW-0645">Protease</keyword>
<accession>A0A076EAZ7</accession>
<dbReference type="PROSITE" id="PS50026">
    <property type="entry name" value="EGF_3"/>
    <property type="match status" value="1"/>
</dbReference>
<dbReference type="GO" id="GO:0006508">
    <property type="term" value="P:proteolysis"/>
    <property type="evidence" value="ECO:0007669"/>
    <property type="project" value="UniProtKB-KW"/>
</dbReference>
<dbReference type="InterPro" id="IPR000436">
    <property type="entry name" value="Sushi_SCR_CCP_dom"/>
</dbReference>
<dbReference type="InterPro" id="IPR043504">
    <property type="entry name" value="Peptidase_S1_PA_chymotrypsin"/>
</dbReference>
<dbReference type="InterPro" id="IPR035976">
    <property type="entry name" value="Sushi/SCR/CCP_sf"/>
</dbReference>
<evidence type="ECO:0000256" key="3">
    <source>
        <dbReference type="ARBA" id="ARBA00022729"/>
    </source>
</evidence>
<dbReference type="InterPro" id="IPR016186">
    <property type="entry name" value="C-type_lectin-like/link_sf"/>
</dbReference>
<evidence type="ECO:0000259" key="13">
    <source>
        <dbReference type="PROSITE" id="PS50820"/>
    </source>
</evidence>
<dbReference type="CDD" id="cd00055">
    <property type="entry name" value="EGF_Lam"/>
    <property type="match status" value="1"/>
</dbReference>
<dbReference type="Gene3D" id="2.170.130.20">
    <property type="entry name" value="LCCL-like domain"/>
    <property type="match status" value="1"/>
</dbReference>
<feature type="domain" description="LCCL" evidence="13">
    <location>
        <begin position="269"/>
        <end position="366"/>
    </location>
</feature>
<comment type="caution">
    <text evidence="6">Lacks conserved residue(s) required for the propagation of feature annotation.</text>
</comment>
<dbReference type="InterPro" id="IPR009003">
    <property type="entry name" value="Peptidase_S1_PA"/>
</dbReference>
<evidence type="ECO:0000256" key="8">
    <source>
        <dbReference type="RuleBase" id="RU363034"/>
    </source>
</evidence>
<name>A0A076EAZ7_IXORI</name>